<keyword evidence="4" id="KW-1185">Reference proteome</keyword>
<sequence length="301" mass="33992">MKKVFMMVLIGVLMLSNVNICRADTGPIQVQGLITIPEGYEDESFTITTNIYNNGTGYRNVTIIIQDNDINLSVDKTQLRIPGNQGINIKITGTYPKADNNNIFANLKIVDDLNYTNDQEIHFFAPSILKKDTDDPNDPTDPTDPTNPTYPSSRLSQVTNVQIRYDEAKQSYIVTWDPVKNAKGYMIEMYKNTSDNRDQYKNVLTNQVEFKTCEVGKCRGFSKVIFKIYAYSPKRLASHSIASWCSTARRSGKNFGTMDWYEYIEQESENTQPRRGTGSHAGNTGNTNTGNGSSTRRPSRR</sequence>
<dbReference type="AlphaFoldDB" id="A0A8J8SCH5"/>
<dbReference type="Proteomes" id="UP000677305">
    <property type="component" value="Chromosome"/>
</dbReference>
<evidence type="ECO:0000313" key="3">
    <source>
        <dbReference type="EMBL" id="QUH29679.1"/>
    </source>
</evidence>
<proteinExistence type="predicted"/>
<feature type="signal peptide" evidence="2">
    <location>
        <begin position="1"/>
        <end position="23"/>
    </location>
</feature>
<evidence type="ECO:0008006" key="5">
    <source>
        <dbReference type="Google" id="ProtNLM"/>
    </source>
</evidence>
<dbReference type="RefSeq" id="WP_212689941.1">
    <property type="nucleotide sequence ID" value="NZ_CP058561.1"/>
</dbReference>
<name>A0A8J8SCH5_9FIRM</name>
<evidence type="ECO:0000256" key="1">
    <source>
        <dbReference type="SAM" id="MobiDB-lite"/>
    </source>
</evidence>
<dbReference type="EMBL" id="CP058561">
    <property type="protein sequence ID" value="QUH29679.1"/>
    <property type="molecule type" value="Genomic_DNA"/>
</dbReference>
<evidence type="ECO:0000313" key="4">
    <source>
        <dbReference type="Proteomes" id="UP000677305"/>
    </source>
</evidence>
<reference evidence="3 4" key="1">
    <citation type="submission" date="2020-07" db="EMBL/GenBank/DDBJ databases">
        <title>Vallitalea guaymasensis genome.</title>
        <authorList>
            <person name="Postec A."/>
        </authorList>
    </citation>
    <scope>NUCLEOTIDE SEQUENCE [LARGE SCALE GENOMIC DNA]</scope>
    <source>
        <strain evidence="3 4">Ra1766G1</strain>
    </source>
</reference>
<feature type="region of interest" description="Disordered" evidence="1">
    <location>
        <begin position="126"/>
        <end position="156"/>
    </location>
</feature>
<gene>
    <name evidence="3" type="ORF">HYG85_12515</name>
</gene>
<organism evidence="3 4">
    <name type="scientific">Vallitalea guaymasensis</name>
    <dbReference type="NCBI Taxonomy" id="1185412"/>
    <lineage>
        <taxon>Bacteria</taxon>
        <taxon>Bacillati</taxon>
        <taxon>Bacillota</taxon>
        <taxon>Clostridia</taxon>
        <taxon>Lachnospirales</taxon>
        <taxon>Vallitaleaceae</taxon>
        <taxon>Vallitalea</taxon>
    </lineage>
</organism>
<accession>A0A8J8SCH5</accession>
<feature type="chain" id="PRO_5035328733" description="Fibronectin type-III domain-containing protein" evidence="2">
    <location>
        <begin position="24"/>
        <end position="301"/>
    </location>
</feature>
<evidence type="ECO:0000256" key="2">
    <source>
        <dbReference type="SAM" id="SignalP"/>
    </source>
</evidence>
<feature type="region of interest" description="Disordered" evidence="1">
    <location>
        <begin position="268"/>
        <end position="301"/>
    </location>
</feature>
<dbReference type="KEGG" id="vgu:HYG85_12515"/>
<keyword evidence="2" id="KW-0732">Signal</keyword>
<feature type="compositionally biased region" description="Low complexity" evidence="1">
    <location>
        <begin position="276"/>
        <end position="295"/>
    </location>
</feature>
<protein>
    <recommendedName>
        <fullName evidence="5">Fibronectin type-III domain-containing protein</fullName>
    </recommendedName>
</protein>